<feature type="signal peptide" evidence="9">
    <location>
        <begin position="1"/>
        <end position="22"/>
    </location>
</feature>
<keyword evidence="6" id="KW-0472">Membrane</keyword>
<evidence type="ECO:0000256" key="8">
    <source>
        <dbReference type="SAM" id="MobiDB-lite"/>
    </source>
</evidence>
<keyword evidence="11" id="KW-1185">Reference proteome</keyword>
<evidence type="ECO:0000256" key="9">
    <source>
        <dbReference type="SAM" id="SignalP"/>
    </source>
</evidence>
<organism evidence="10 11">
    <name type="scientific">Bryocella elongata</name>
    <dbReference type="NCBI Taxonomy" id="863522"/>
    <lineage>
        <taxon>Bacteria</taxon>
        <taxon>Pseudomonadati</taxon>
        <taxon>Acidobacteriota</taxon>
        <taxon>Terriglobia</taxon>
        <taxon>Terriglobales</taxon>
        <taxon>Acidobacteriaceae</taxon>
        <taxon>Bryocella</taxon>
    </lineage>
</organism>
<evidence type="ECO:0000313" key="10">
    <source>
        <dbReference type="EMBL" id="SEG31460.1"/>
    </source>
</evidence>
<keyword evidence="9" id="KW-0732">Signal</keyword>
<dbReference type="InterPro" id="IPR003423">
    <property type="entry name" value="OMP_efflux"/>
</dbReference>
<feature type="region of interest" description="Disordered" evidence="8">
    <location>
        <begin position="242"/>
        <end position="267"/>
    </location>
</feature>
<dbReference type="GO" id="GO:0015288">
    <property type="term" value="F:porin activity"/>
    <property type="evidence" value="ECO:0007669"/>
    <property type="project" value="TreeGrafter"/>
</dbReference>
<comment type="subcellular location">
    <subcellularLocation>
        <location evidence="1">Cell outer membrane</location>
    </subcellularLocation>
</comment>
<reference evidence="10 11" key="1">
    <citation type="submission" date="2016-10" db="EMBL/GenBank/DDBJ databases">
        <authorList>
            <person name="de Groot N.N."/>
        </authorList>
    </citation>
    <scope>NUCLEOTIDE SEQUENCE [LARGE SCALE GENOMIC DNA]</scope>
    <source>
        <strain evidence="10 11">DSM 22489</strain>
    </source>
</reference>
<dbReference type="Pfam" id="PF02321">
    <property type="entry name" value="OEP"/>
    <property type="match status" value="2"/>
</dbReference>
<protein>
    <submittedName>
        <fullName evidence="10">Outer membrane protein</fullName>
    </submittedName>
</protein>
<dbReference type="GO" id="GO:0009279">
    <property type="term" value="C:cell outer membrane"/>
    <property type="evidence" value="ECO:0007669"/>
    <property type="project" value="UniProtKB-SubCell"/>
</dbReference>
<evidence type="ECO:0000256" key="5">
    <source>
        <dbReference type="ARBA" id="ARBA00022692"/>
    </source>
</evidence>
<dbReference type="PANTHER" id="PTHR30026:SF21">
    <property type="entry name" value="SLR1270 PROTEIN"/>
    <property type="match status" value="1"/>
</dbReference>
<proteinExistence type="inferred from homology"/>
<dbReference type="Gene3D" id="1.20.1600.10">
    <property type="entry name" value="Outer membrane efflux proteins (OEP)"/>
    <property type="match status" value="1"/>
</dbReference>
<dbReference type="AlphaFoldDB" id="A0A1H5Z609"/>
<evidence type="ECO:0000313" key="11">
    <source>
        <dbReference type="Proteomes" id="UP000236728"/>
    </source>
</evidence>
<dbReference type="EMBL" id="FNVA01000004">
    <property type="protein sequence ID" value="SEG31460.1"/>
    <property type="molecule type" value="Genomic_DNA"/>
</dbReference>
<dbReference type="PROSITE" id="PS51257">
    <property type="entry name" value="PROKAR_LIPOPROTEIN"/>
    <property type="match status" value="1"/>
</dbReference>
<evidence type="ECO:0000256" key="4">
    <source>
        <dbReference type="ARBA" id="ARBA00022452"/>
    </source>
</evidence>
<comment type="similarity">
    <text evidence="2">Belongs to the outer membrane factor (OMF) (TC 1.B.17) family.</text>
</comment>
<dbReference type="Proteomes" id="UP000236728">
    <property type="component" value="Unassembled WGS sequence"/>
</dbReference>
<dbReference type="SUPFAM" id="SSF56954">
    <property type="entry name" value="Outer membrane efflux proteins (OEP)"/>
    <property type="match status" value="1"/>
</dbReference>
<feature type="chain" id="PRO_5009291288" evidence="9">
    <location>
        <begin position="23"/>
        <end position="435"/>
    </location>
</feature>
<evidence type="ECO:0000256" key="1">
    <source>
        <dbReference type="ARBA" id="ARBA00004442"/>
    </source>
</evidence>
<evidence type="ECO:0000256" key="6">
    <source>
        <dbReference type="ARBA" id="ARBA00023136"/>
    </source>
</evidence>
<keyword evidence="4" id="KW-1134">Transmembrane beta strand</keyword>
<accession>A0A1H5Z609</accession>
<gene>
    <name evidence="10" type="ORF">SAMN05421819_2462</name>
</gene>
<dbReference type="GO" id="GO:1990281">
    <property type="term" value="C:efflux pump complex"/>
    <property type="evidence" value="ECO:0007669"/>
    <property type="project" value="TreeGrafter"/>
</dbReference>
<dbReference type="PANTHER" id="PTHR30026">
    <property type="entry name" value="OUTER MEMBRANE PROTEIN TOLC"/>
    <property type="match status" value="1"/>
</dbReference>
<evidence type="ECO:0000256" key="2">
    <source>
        <dbReference type="ARBA" id="ARBA00007613"/>
    </source>
</evidence>
<keyword evidence="5" id="KW-0812">Transmembrane</keyword>
<name>A0A1H5Z609_9BACT</name>
<evidence type="ECO:0000256" key="7">
    <source>
        <dbReference type="ARBA" id="ARBA00023237"/>
    </source>
</evidence>
<dbReference type="OrthoDB" id="107009at2"/>
<evidence type="ECO:0000256" key="3">
    <source>
        <dbReference type="ARBA" id="ARBA00022448"/>
    </source>
</evidence>
<dbReference type="InterPro" id="IPR051906">
    <property type="entry name" value="TolC-like"/>
</dbReference>
<keyword evidence="7" id="KW-0998">Cell outer membrane</keyword>
<sequence length="435" mass="45985">MVATLRLLVLTLPICTVAASCAQTEVPVSSTLTLAHAEAIALAHQPAMLAAQLRSQAAAERTREARSGLLPTVVFNASGVRVADAGTSTAAGNITTSSISGRFAYGANLSQLVTDFGRKHALVESLHASAGAQAEMATLSRAQVRLNVRESYFAVLGAEAVLRAAQAALDSRRLVVRQLTALTQSELRSTLDLNFANVLASQAELAVVEAQSNVVQARTHLATAMGQAQEVSAALEDIAATSQPLPPLPEGLQHEAQTQRADLSAAKDESRAATEYAAAEKRLDRPTLNVLAAAGQVPFHDHTLKDNYAAAGFNLSIPVFNGGLFAARRRAAELEAGARVEDEQQVSLVVNEQVHDAWLHADAAYRTLDVTARLVAQSREALRLAQDRYDAGLGSVVELNEAQLNETSAEISAASAVDTYLTRRAELDFAAGLLN</sequence>
<dbReference type="GO" id="GO:0015562">
    <property type="term" value="F:efflux transmembrane transporter activity"/>
    <property type="evidence" value="ECO:0007669"/>
    <property type="project" value="InterPro"/>
</dbReference>
<keyword evidence="3" id="KW-0813">Transport</keyword>